<feature type="active site" description="Proton donor" evidence="4">
    <location>
        <position position="389"/>
    </location>
</feature>
<dbReference type="AlphaFoldDB" id="S7UXA2"/>
<protein>
    <submittedName>
        <fullName evidence="8">Putative Orn/DAP/Arg decarboxylase 2</fullName>
    </submittedName>
</protein>
<dbReference type="PANTHER" id="PTHR43727">
    <property type="entry name" value="DIAMINOPIMELATE DECARBOXYLASE"/>
    <property type="match status" value="1"/>
</dbReference>
<feature type="modified residue" description="N6-(pyridoxal phosphate)lysine" evidence="4">
    <location>
        <position position="88"/>
    </location>
</feature>
<dbReference type="InterPro" id="IPR022643">
    <property type="entry name" value="De-COase2_C"/>
</dbReference>
<dbReference type="InterPro" id="IPR029066">
    <property type="entry name" value="PLP-binding_barrel"/>
</dbReference>
<comment type="caution">
    <text evidence="8">The sequence shown here is derived from an EMBL/GenBank/DDBJ whole genome shotgun (WGS) entry which is preliminary data.</text>
</comment>
<evidence type="ECO:0000259" key="6">
    <source>
        <dbReference type="Pfam" id="PF00278"/>
    </source>
</evidence>
<dbReference type="RefSeq" id="WP_020876891.1">
    <property type="nucleotide sequence ID" value="NZ_ATHJ01000094.1"/>
</dbReference>
<evidence type="ECO:0000256" key="4">
    <source>
        <dbReference type="PIRSR" id="PIRSR600183-50"/>
    </source>
</evidence>
<evidence type="ECO:0000259" key="7">
    <source>
        <dbReference type="Pfam" id="PF02784"/>
    </source>
</evidence>
<dbReference type="Proteomes" id="UP000014977">
    <property type="component" value="Unassembled WGS sequence"/>
</dbReference>
<keyword evidence="2 4" id="KW-0663">Pyridoxal phosphate</keyword>
<feature type="domain" description="Orn/DAP/Arg decarboxylase 2 C-terminal" evidence="6">
    <location>
        <begin position="330"/>
        <end position="416"/>
    </location>
</feature>
<evidence type="ECO:0000313" key="9">
    <source>
        <dbReference type="Proteomes" id="UP000014977"/>
    </source>
</evidence>
<dbReference type="PRINTS" id="PR01179">
    <property type="entry name" value="ODADCRBXLASE"/>
</dbReference>
<reference evidence="8 9" key="1">
    <citation type="journal article" date="2013" name="Genome Announc.">
        <title>Draft genome sequences for three mercury-methylating, sulfate-reducing bacteria.</title>
        <authorList>
            <person name="Brown S.D."/>
            <person name="Hurt R.A.Jr."/>
            <person name="Gilmour C.C."/>
            <person name="Elias D.A."/>
        </authorList>
    </citation>
    <scope>NUCLEOTIDE SEQUENCE [LARGE SCALE GENOMIC DNA]</scope>
    <source>
        <strain evidence="8 9">DSM 2059</strain>
    </source>
</reference>
<dbReference type="Pfam" id="PF00278">
    <property type="entry name" value="Orn_DAP_Arg_deC"/>
    <property type="match status" value="1"/>
</dbReference>
<dbReference type="Gene3D" id="3.20.20.10">
    <property type="entry name" value="Alanine racemase"/>
    <property type="match status" value="1"/>
</dbReference>
<dbReference type="STRING" id="897.B2D07_04640"/>
<dbReference type="PANTHER" id="PTHR43727:SF2">
    <property type="entry name" value="GROUP IV DECARBOXYLASE"/>
    <property type="match status" value="1"/>
</dbReference>
<feature type="domain" description="Orn/DAP/Arg decarboxylase 2 N-terminal" evidence="7">
    <location>
        <begin position="69"/>
        <end position="329"/>
    </location>
</feature>
<evidence type="ECO:0000256" key="1">
    <source>
        <dbReference type="ARBA" id="ARBA00001933"/>
    </source>
</evidence>
<evidence type="ECO:0000256" key="5">
    <source>
        <dbReference type="RuleBase" id="RU003737"/>
    </source>
</evidence>
<dbReference type="InterPro" id="IPR000183">
    <property type="entry name" value="Orn/DAP/Arg_de-COase"/>
</dbReference>
<keyword evidence="9" id="KW-1185">Reference proteome</keyword>
<evidence type="ECO:0000313" key="8">
    <source>
        <dbReference type="EMBL" id="EPR38819.1"/>
    </source>
</evidence>
<dbReference type="OrthoDB" id="9802241at2"/>
<dbReference type="Pfam" id="PF02784">
    <property type="entry name" value="Orn_Arg_deC_N"/>
    <property type="match status" value="1"/>
</dbReference>
<dbReference type="PROSITE" id="PS00878">
    <property type="entry name" value="ODR_DC_2_1"/>
    <property type="match status" value="1"/>
</dbReference>
<dbReference type="Gene3D" id="2.40.37.10">
    <property type="entry name" value="Lyase, Ornithine Decarboxylase, Chain A, domain 1"/>
    <property type="match status" value="1"/>
</dbReference>
<keyword evidence="3" id="KW-0456">Lyase</keyword>
<evidence type="ECO:0000256" key="3">
    <source>
        <dbReference type="ARBA" id="ARBA00023239"/>
    </source>
</evidence>
<gene>
    <name evidence="8" type="ORF">dsmv_0229</name>
</gene>
<name>S7UXA2_DESML</name>
<dbReference type="InterPro" id="IPR022644">
    <property type="entry name" value="De-COase2_N"/>
</dbReference>
<organism evidence="8 9">
    <name type="scientific">Desulfococcus multivorans DSM 2059</name>
    <dbReference type="NCBI Taxonomy" id="1121405"/>
    <lineage>
        <taxon>Bacteria</taxon>
        <taxon>Pseudomonadati</taxon>
        <taxon>Thermodesulfobacteriota</taxon>
        <taxon>Desulfobacteria</taxon>
        <taxon>Desulfobacterales</taxon>
        <taxon>Desulfococcaceae</taxon>
        <taxon>Desulfococcus</taxon>
    </lineage>
</organism>
<accession>S7UXA2</accession>
<comment type="similarity">
    <text evidence="5">Belongs to the Orn/Lys/Arg decarboxylase class-II family.</text>
</comment>
<evidence type="ECO:0000256" key="2">
    <source>
        <dbReference type="ARBA" id="ARBA00022898"/>
    </source>
</evidence>
<dbReference type="InterPro" id="IPR009006">
    <property type="entry name" value="Ala_racemase/Decarboxylase_C"/>
</dbReference>
<dbReference type="EMBL" id="ATHJ01000094">
    <property type="protein sequence ID" value="EPR38819.1"/>
    <property type="molecule type" value="Genomic_DNA"/>
</dbReference>
<dbReference type="GO" id="GO:0008836">
    <property type="term" value="F:diaminopimelate decarboxylase activity"/>
    <property type="evidence" value="ECO:0007669"/>
    <property type="project" value="TreeGrafter"/>
</dbReference>
<sequence>MLNDAHVPIKPADLDRIIEQSLPPFPEASLAAFVRRHFDRRTFYLDVIRHHPSPIYLLETSVLKERARRFIQAFQDVLPETGFYYAMKSNNHPAVAATLMSQGFGLDVSGGPELAAAIDLGAKDIIFSGPGKTTAELDMAIDHADSVTILLDSFGELSRLEAAAASRGRRIRAGVRLTTNADGLWRKFGIAPERLVAFFDTARNCPHVRLQGLQFHTSWNLSPDAQTAFIELLSRILRKMPEAFLAQIAFIDIGGGYWPEQGEWLHSGGTPEGLIRKAMGQTVATASPRYRIPSLPIEKFAETLGPVVQSRLRSLTPCRICFEPGRWLVNDAMHILVSVVDRKAPDLVITDAGTNAVGWERYETDYFPVLNLSRPAMTEHHCHILGALCTPHDVWGYAYWGEAIMPGDLLLIPTQGAYTYSLRQEFIKPLPTMVVI</sequence>
<dbReference type="GO" id="GO:0009089">
    <property type="term" value="P:lysine biosynthetic process via diaminopimelate"/>
    <property type="evidence" value="ECO:0007669"/>
    <property type="project" value="TreeGrafter"/>
</dbReference>
<dbReference type="eggNOG" id="COG0019">
    <property type="taxonomic scope" value="Bacteria"/>
</dbReference>
<dbReference type="SUPFAM" id="SSF50621">
    <property type="entry name" value="Alanine racemase C-terminal domain-like"/>
    <property type="match status" value="1"/>
</dbReference>
<comment type="cofactor">
    <cofactor evidence="1 4">
        <name>pyridoxal 5'-phosphate</name>
        <dbReference type="ChEBI" id="CHEBI:597326"/>
    </cofactor>
</comment>
<dbReference type="InterPro" id="IPR022653">
    <property type="entry name" value="De-COase2_pyr-phos_BS"/>
</dbReference>
<dbReference type="SUPFAM" id="SSF51419">
    <property type="entry name" value="PLP-binding barrel"/>
    <property type="match status" value="1"/>
</dbReference>
<proteinExistence type="inferred from homology"/>